<evidence type="ECO:0000313" key="7">
    <source>
        <dbReference type="EMBL" id="MBQ0930312.1"/>
    </source>
</evidence>
<evidence type="ECO:0000313" key="8">
    <source>
        <dbReference type="Proteomes" id="UP000676246"/>
    </source>
</evidence>
<dbReference type="SUPFAM" id="SSF55785">
    <property type="entry name" value="PYP-like sensor domain (PAS domain)"/>
    <property type="match status" value="2"/>
</dbReference>
<dbReference type="Pfam" id="PF08446">
    <property type="entry name" value="PAS_2"/>
    <property type="match status" value="1"/>
</dbReference>
<feature type="domain" description="Phytochrome chromophore attachment site" evidence="5">
    <location>
        <begin position="153"/>
        <end position="311"/>
    </location>
</feature>
<dbReference type="InterPro" id="IPR001294">
    <property type="entry name" value="Phytochrome"/>
</dbReference>
<dbReference type="EMBL" id="JAGQDD010000003">
    <property type="protein sequence ID" value="MBQ0930312.1"/>
    <property type="molecule type" value="Genomic_DNA"/>
</dbReference>
<dbReference type="PROSITE" id="PS50046">
    <property type="entry name" value="PHYTOCHROME_2"/>
    <property type="match status" value="1"/>
</dbReference>
<dbReference type="InterPro" id="IPR035965">
    <property type="entry name" value="PAS-like_dom_sf"/>
</dbReference>
<dbReference type="GO" id="GO:0006355">
    <property type="term" value="P:regulation of DNA-templated transcription"/>
    <property type="evidence" value="ECO:0007669"/>
    <property type="project" value="InterPro"/>
</dbReference>
<evidence type="ECO:0000256" key="1">
    <source>
        <dbReference type="ARBA" id="ARBA00022543"/>
    </source>
</evidence>
<evidence type="ECO:0000259" key="6">
    <source>
        <dbReference type="PROSITE" id="PS50112"/>
    </source>
</evidence>
<gene>
    <name evidence="7" type="ORF">KAK03_07415</name>
</gene>
<dbReference type="Gene3D" id="3.30.450.40">
    <property type="match status" value="1"/>
</dbReference>
<keyword evidence="3" id="KW-0157">Chromophore</keyword>
<accession>A0A940YCV0</accession>
<dbReference type="InterPro" id="IPR013654">
    <property type="entry name" value="PAS_2"/>
</dbReference>
<dbReference type="SMART" id="SM00065">
    <property type="entry name" value="GAF"/>
    <property type="match status" value="1"/>
</dbReference>
<dbReference type="CDD" id="cd00130">
    <property type="entry name" value="PAS"/>
    <property type="match status" value="1"/>
</dbReference>
<comment type="caution">
    <text evidence="7">The sequence shown here is derived from an EMBL/GenBank/DDBJ whole genome shotgun (WGS) entry which is preliminary data.</text>
</comment>
<dbReference type="InterPro" id="IPR000014">
    <property type="entry name" value="PAS"/>
</dbReference>
<feature type="domain" description="PAS" evidence="6">
    <location>
        <begin position="523"/>
        <end position="559"/>
    </location>
</feature>
<dbReference type="Pfam" id="PF00360">
    <property type="entry name" value="PHY"/>
    <property type="match status" value="1"/>
</dbReference>
<proteinExistence type="predicted"/>
<keyword evidence="1" id="KW-0600">Photoreceptor protein</keyword>
<dbReference type="Proteomes" id="UP000676246">
    <property type="component" value="Unassembled WGS sequence"/>
</dbReference>
<dbReference type="PRINTS" id="PR01033">
    <property type="entry name" value="PHYTOCHROME"/>
</dbReference>
<reference evidence="7 8" key="1">
    <citation type="submission" date="2021-04" db="EMBL/GenBank/DDBJ databases">
        <title>The genome sequence of Ideonella sp. 3Y2.</title>
        <authorList>
            <person name="Liu Y."/>
        </authorList>
    </citation>
    <scope>NUCLEOTIDE SEQUENCE [LARGE SCALE GENOMIC DNA]</scope>
    <source>
        <strain evidence="7 8">3Y2</strain>
    </source>
</reference>
<dbReference type="SUPFAM" id="SSF55781">
    <property type="entry name" value="GAF domain-like"/>
    <property type="match status" value="2"/>
</dbReference>
<evidence type="ECO:0000256" key="2">
    <source>
        <dbReference type="ARBA" id="ARBA00022606"/>
    </source>
</evidence>
<dbReference type="PROSITE" id="PS50112">
    <property type="entry name" value="PAS"/>
    <property type="match status" value="1"/>
</dbReference>
<dbReference type="InterPro" id="IPR013656">
    <property type="entry name" value="PAS_4"/>
</dbReference>
<organism evidence="7 8">
    <name type="scientific">Ideonella alba</name>
    <dbReference type="NCBI Taxonomy" id="2824118"/>
    <lineage>
        <taxon>Bacteria</taxon>
        <taxon>Pseudomonadati</taxon>
        <taxon>Pseudomonadota</taxon>
        <taxon>Betaproteobacteria</taxon>
        <taxon>Burkholderiales</taxon>
        <taxon>Sphaerotilaceae</taxon>
        <taxon>Ideonella</taxon>
    </lineage>
</organism>
<dbReference type="InterPro" id="IPR016132">
    <property type="entry name" value="Phyto_chromo_attachment"/>
</dbReference>
<dbReference type="Gene3D" id="3.30.450.20">
    <property type="entry name" value="PAS domain"/>
    <property type="match status" value="2"/>
</dbReference>
<keyword evidence="8" id="KW-1185">Reference proteome</keyword>
<sequence>MQGESPRFGQADLTNCERELIHLAGSVQPHGVLLVLEGEGLRLSAASENIAQLLDAPGSACLGRPLEALAPGLAQAVQAALPALRADEPVPLQAARGGGAPDWEGALHRNAAGALVLELEPLASGAAPTVGHDRETLMTLVAQTVQRIGEAASLGVLADATARGVRELIGYDRVMVYKFDPEGHGEIIAESRDPRLQSLLGHHYPATDIPQRARELYLRNRVRVLVDVHYQPQLLVREDGQPVGDQLDMSMSYLRSMSPLHLQYLKNMGVTATLVVSLVHEERLWGLIAAHHDAPRNVRYAVRAACDLIGEVVSTRIAAIENYAHAQVAVLVRRLEQRLVEATSTEGDWRQALFRNPATLLQPLNATGAVLFAENELLTTGEVPSTPELRALRDWVVEQTASDMLFASSAVGKANPALASLTPTASGVLGVRLSAQRPDLLMWLRKEQMRTVTWAGDPHKPMIGDDPMSLSPRRSFAAWSELVRGTAIAWTTAELALGRAFGGALVDIIVQVQAVRLLVAEHQLATVRETVRNAVEAVLVAGPDGRLLFINEACGQLLGRVWSGGPPADAADLDHLADAFTQPQQLRHALAALRTGQAHWRGELLLRPQQADAGERPVTVRAEVVPGRDGRPLGYVLTFFDRSQSWRATQARAHLEASLARAMPAAAPVEGLSAGAAATREIDPLLGAILTNASLAAMDIADSSASVPTAPMLEELESATRRATSLVERIRRLSTPPGADSGS</sequence>
<keyword evidence="4" id="KW-0675">Receptor</keyword>
<dbReference type="RefSeq" id="WP_210852898.1">
    <property type="nucleotide sequence ID" value="NZ_JAGQDD010000003.1"/>
</dbReference>
<dbReference type="PANTHER" id="PTHR43065">
    <property type="entry name" value="SENSOR HISTIDINE KINASE"/>
    <property type="match status" value="1"/>
</dbReference>
<dbReference type="InterPro" id="IPR043150">
    <property type="entry name" value="Phytochrome_PHY_sf"/>
</dbReference>
<dbReference type="Pfam" id="PF08448">
    <property type="entry name" value="PAS_4"/>
    <property type="match status" value="1"/>
</dbReference>
<dbReference type="Gene3D" id="3.30.450.270">
    <property type="match status" value="1"/>
</dbReference>
<dbReference type="GO" id="GO:0009584">
    <property type="term" value="P:detection of visible light"/>
    <property type="evidence" value="ECO:0007669"/>
    <property type="project" value="InterPro"/>
</dbReference>
<keyword evidence="2" id="KW-0716">Sensory transduction</keyword>
<evidence type="ECO:0000256" key="4">
    <source>
        <dbReference type="ARBA" id="ARBA00023170"/>
    </source>
</evidence>
<evidence type="ECO:0000259" key="5">
    <source>
        <dbReference type="PROSITE" id="PS50046"/>
    </source>
</evidence>
<dbReference type="InterPro" id="IPR003018">
    <property type="entry name" value="GAF"/>
</dbReference>
<dbReference type="Pfam" id="PF01590">
    <property type="entry name" value="GAF"/>
    <property type="match status" value="1"/>
</dbReference>
<dbReference type="InterPro" id="IPR013515">
    <property type="entry name" value="Phytochrome_cen-reg"/>
</dbReference>
<name>A0A940YCV0_9BURK</name>
<protein>
    <submittedName>
        <fullName evidence="7">GAF domain-containing protein</fullName>
    </submittedName>
</protein>
<evidence type="ECO:0000256" key="3">
    <source>
        <dbReference type="ARBA" id="ARBA00022991"/>
    </source>
</evidence>
<dbReference type="InterPro" id="IPR029016">
    <property type="entry name" value="GAF-like_dom_sf"/>
</dbReference>
<dbReference type="GO" id="GO:0009881">
    <property type="term" value="F:photoreceptor activity"/>
    <property type="evidence" value="ECO:0007669"/>
    <property type="project" value="UniProtKB-KW"/>
</dbReference>
<dbReference type="AlphaFoldDB" id="A0A940YCV0"/>
<dbReference type="PANTHER" id="PTHR43065:SF42">
    <property type="entry name" value="TWO-COMPONENT SENSOR PPRA"/>
    <property type="match status" value="1"/>
</dbReference>